<dbReference type="AlphaFoldDB" id="A0A1Z5K519"/>
<keyword evidence="2" id="KW-0964">Secreted</keyword>
<dbReference type="InterPro" id="IPR052577">
    <property type="entry name" value="VWA7"/>
</dbReference>
<feature type="domain" description="Hemicentin-1-like von Willebrand factor A" evidence="5">
    <location>
        <begin position="248"/>
        <end position="422"/>
    </location>
</feature>
<feature type="domain" description="VWA7 N-terminal" evidence="6">
    <location>
        <begin position="53"/>
        <end position="199"/>
    </location>
</feature>
<sequence>MAKMMIRMIARLALLALAVLVKTQAFDSDTLKDITREVLENAVVTLGFTGDATFTPSAIREIARANGRLDRTREGLRHKHAFWSFYNEEFQRASRRLMDLKEFVVATLTIDNTPDVEGARQKFGEALHTLQDFYAHTNWIELGNVAINTDLGNTEIPDPPSSLVTCDASGAYIDTITELTSGYEICRGIRSNVPTGKCCRKAIDKEGQTATDLAIAATTDYLDQVITELRTRDPSELAIRSFLGRDESVAFLIDTTESMREELITIKEVIDEFIDRFDGNQRGRYILLAFADSPNDDIDETIVQELVTPNPAEIVTAVQALTADASGADDCREAGFAVLEKALDLSPRNSNIYFWSDASQKGNEFGPFNVRIFRFLRLRVRAIRSRVRINFVMTGRCLPFGSTYRTFKSLARVTGGSVYHFENPADMTSLLLGTDEIIAFNTEMDVE</sequence>
<evidence type="ECO:0000313" key="7">
    <source>
        <dbReference type="EMBL" id="GAX21262.1"/>
    </source>
</evidence>
<evidence type="ECO:0000259" key="6">
    <source>
        <dbReference type="Pfam" id="PF25107"/>
    </source>
</evidence>
<dbReference type="InterPro" id="IPR056862">
    <property type="entry name" value="VWA7_N"/>
</dbReference>
<evidence type="ECO:0000313" key="8">
    <source>
        <dbReference type="Proteomes" id="UP000198406"/>
    </source>
</evidence>
<dbReference type="SUPFAM" id="SSF53300">
    <property type="entry name" value="vWA-like"/>
    <property type="match status" value="1"/>
</dbReference>
<keyword evidence="8" id="KW-1185">Reference proteome</keyword>
<proteinExistence type="predicted"/>
<dbReference type="InParanoid" id="A0A1Z5K519"/>
<gene>
    <name evidence="7" type="ORF">FisN_1Lh091</name>
</gene>
<dbReference type="PANTHER" id="PTHR14905:SF7">
    <property type="entry name" value="VON WILLEBRAND FACTOR A DOMAIN-CONTAINING PROTEIN 7"/>
    <property type="match status" value="1"/>
</dbReference>
<feature type="chain" id="PRO_5012351366" evidence="4">
    <location>
        <begin position="26"/>
        <end position="447"/>
    </location>
</feature>
<reference evidence="7 8" key="1">
    <citation type="journal article" date="2015" name="Plant Cell">
        <title>Oil accumulation by the oleaginous diatom Fistulifera solaris as revealed by the genome and transcriptome.</title>
        <authorList>
            <person name="Tanaka T."/>
            <person name="Maeda Y."/>
            <person name="Veluchamy A."/>
            <person name="Tanaka M."/>
            <person name="Abida H."/>
            <person name="Marechal E."/>
            <person name="Bowler C."/>
            <person name="Muto M."/>
            <person name="Sunaga Y."/>
            <person name="Tanaka M."/>
            <person name="Yoshino T."/>
            <person name="Taniguchi T."/>
            <person name="Fukuda Y."/>
            <person name="Nemoto M."/>
            <person name="Matsumoto M."/>
            <person name="Wong P.S."/>
            <person name="Aburatani S."/>
            <person name="Fujibuchi W."/>
        </authorList>
    </citation>
    <scope>NUCLEOTIDE SEQUENCE [LARGE SCALE GENOMIC DNA]</scope>
    <source>
        <strain evidence="7 8">JPCC DA0580</strain>
    </source>
</reference>
<dbReference type="CDD" id="cd00198">
    <property type="entry name" value="vWFA"/>
    <property type="match status" value="1"/>
</dbReference>
<comment type="subcellular location">
    <subcellularLocation>
        <location evidence="1">Secreted</location>
    </subcellularLocation>
</comment>
<evidence type="ECO:0000259" key="5">
    <source>
        <dbReference type="Pfam" id="PF25106"/>
    </source>
</evidence>
<protein>
    <submittedName>
        <fullName evidence="7">Uncharacterized protein</fullName>
    </submittedName>
</protein>
<evidence type="ECO:0000256" key="4">
    <source>
        <dbReference type="SAM" id="SignalP"/>
    </source>
</evidence>
<dbReference type="EMBL" id="BDSP01000162">
    <property type="protein sequence ID" value="GAX21262.1"/>
    <property type="molecule type" value="Genomic_DNA"/>
</dbReference>
<evidence type="ECO:0000256" key="1">
    <source>
        <dbReference type="ARBA" id="ARBA00004613"/>
    </source>
</evidence>
<evidence type="ECO:0000256" key="2">
    <source>
        <dbReference type="ARBA" id="ARBA00022525"/>
    </source>
</evidence>
<dbReference type="PANTHER" id="PTHR14905">
    <property type="entry name" value="NG37"/>
    <property type="match status" value="1"/>
</dbReference>
<dbReference type="InterPro" id="IPR056861">
    <property type="entry name" value="HMCN1-like_VWA"/>
</dbReference>
<feature type="signal peptide" evidence="4">
    <location>
        <begin position="1"/>
        <end position="25"/>
    </location>
</feature>
<name>A0A1Z5K519_FISSO</name>
<comment type="caution">
    <text evidence="7">The sequence shown here is derived from an EMBL/GenBank/DDBJ whole genome shotgun (WGS) entry which is preliminary data.</text>
</comment>
<dbReference type="OrthoDB" id="301415at2759"/>
<dbReference type="Pfam" id="PF25107">
    <property type="entry name" value="VWA7_N"/>
    <property type="match status" value="1"/>
</dbReference>
<dbReference type="Pfam" id="PF25106">
    <property type="entry name" value="VWA_4"/>
    <property type="match status" value="1"/>
</dbReference>
<dbReference type="Proteomes" id="UP000198406">
    <property type="component" value="Unassembled WGS sequence"/>
</dbReference>
<dbReference type="Gene3D" id="3.40.50.410">
    <property type="entry name" value="von Willebrand factor, type A domain"/>
    <property type="match status" value="1"/>
</dbReference>
<organism evidence="7 8">
    <name type="scientific">Fistulifera solaris</name>
    <name type="common">Oleaginous diatom</name>
    <dbReference type="NCBI Taxonomy" id="1519565"/>
    <lineage>
        <taxon>Eukaryota</taxon>
        <taxon>Sar</taxon>
        <taxon>Stramenopiles</taxon>
        <taxon>Ochrophyta</taxon>
        <taxon>Bacillariophyta</taxon>
        <taxon>Bacillariophyceae</taxon>
        <taxon>Bacillariophycidae</taxon>
        <taxon>Naviculales</taxon>
        <taxon>Naviculaceae</taxon>
        <taxon>Fistulifera</taxon>
    </lineage>
</organism>
<keyword evidence="3 4" id="KW-0732">Signal</keyword>
<evidence type="ECO:0000256" key="3">
    <source>
        <dbReference type="ARBA" id="ARBA00022729"/>
    </source>
</evidence>
<accession>A0A1Z5K519</accession>
<dbReference type="InterPro" id="IPR036465">
    <property type="entry name" value="vWFA_dom_sf"/>
</dbReference>